<organism evidence="1 2">
    <name type="scientific">Senna tora</name>
    <dbReference type="NCBI Taxonomy" id="362788"/>
    <lineage>
        <taxon>Eukaryota</taxon>
        <taxon>Viridiplantae</taxon>
        <taxon>Streptophyta</taxon>
        <taxon>Embryophyta</taxon>
        <taxon>Tracheophyta</taxon>
        <taxon>Spermatophyta</taxon>
        <taxon>Magnoliopsida</taxon>
        <taxon>eudicotyledons</taxon>
        <taxon>Gunneridae</taxon>
        <taxon>Pentapetalae</taxon>
        <taxon>rosids</taxon>
        <taxon>fabids</taxon>
        <taxon>Fabales</taxon>
        <taxon>Fabaceae</taxon>
        <taxon>Caesalpinioideae</taxon>
        <taxon>Cassia clade</taxon>
        <taxon>Senna</taxon>
    </lineage>
</organism>
<dbReference type="Proteomes" id="UP000634136">
    <property type="component" value="Unassembled WGS sequence"/>
</dbReference>
<sequence>MLKLESSRSDLKNSRELLVKSLLAHVSQTDRFAFYLRNRVDLMLELESSWHGRSADNVLTYFGREISAESQKRSQYKKSLADLINVHEVRVNSLVAQVNETDQFELYLRNLGDLMLEFESSRHGRSVDHVLTYCGLAVGSQKHTRRTKSGSCFNIFSMRNCSRILETFTKFQSKVLLHKSMRVVFAKPRGFDARIGVVMAWKKYGSCLNIFRTRNRSRISETYTKYQSNVLLRK</sequence>
<accession>A0A834W156</accession>
<evidence type="ECO:0000313" key="2">
    <source>
        <dbReference type="Proteomes" id="UP000634136"/>
    </source>
</evidence>
<reference evidence="1" key="1">
    <citation type="submission" date="2020-09" db="EMBL/GenBank/DDBJ databases">
        <title>Genome-Enabled Discovery of Anthraquinone Biosynthesis in Senna tora.</title>
        <authorList>
            <person name="Kang S.-H."/>
            <person name="Pandey R.P."/>
            <person name="Lee C.-M."/>
            <person name="Sim J.-S."/>
            <person name="Jeong J.-T."/>
            <person name="Choi B.-S."/>
            <person name="Jung M."/>
            <person name="Ginzburg D."/>
            <person name="Zhao K."/>
            <person name="Won S.Y."/>
            <person name="Oh T.-J."/>
            <person name="Yu Y."/>
            <person name="Kim N.-H."/>
            <person name="Lee O.R."/>
            <person name="Lee T.-H."/>
            <person name="Bashyal P."/>
            <person name="Kim T.-S."/>
            <person name="Lee W.-H."/>
            <person name="Kawkins C."/>
            <person name="Kim C.-K."/>
            <person name="Kim J.S."/>
            <person name="Ahn B.O."/>
            <person name="Rhee S.Y."/>
            <person name="Sohng J.K."/>
        </authorList>
    </citation>
    <scope>NUCLEOTIDE SEQUENCE</scope>
    <source>
        <tissue evidence="1">Leaf</tissue>
    </source>
</reference>
<gene>
    <name evidence="1" type="ORF">G2W53_041227</name>
</gene>
<dbReference type="EMBL" id="JAAIUW010000013">
    <property type="protein sequence ID" value="KAF7802116.1"/>
    <property type="molecule type" value="Genomic_DNA"/>
</dbReference>
<dbReference type="AlphaFoldDB" id="A0A834W156"/>
<comment type="caution">
    <text evidence="1">The sequence shown here is derived from an EMBL/GenBank/DDBJ whole genome shotgun (WGS) entry which is preliminary data.</text>
</comment>
<protein>
    <submittedName>
        <fullName evidence="1">Uncharacterized protein</fullName>
    </submittedName>
</protein>
<keyword evidence="2" id="KW-1185">Reference proteome</keyword>
<proteinExistence type="predicted"/>
<name>A0A834W156_9FABA</name>
<evidence type="ECO:0000313" key="1">
    <source>
        <dbReference type="EMBL" id="KAF7802116.1"/>
    </source>
</evidence>